<dbReference type="SUPFAM" id="SSF81665">
    <property type="entry name" value="Calcium ATPase, transmembrane domain M"/>
    <property type="match status" value="1"/>
</dbReference>
<dbReference type="Gene3D" id="2.70.150.10">
    <property type="entry name" value="Calcium-transporting ATPase, cytoplasmic transduction domain A"/>
    <property type="match status" value="1"/>
</dbReference>
<evidence type="ECO:0000259" key="11">
    <source>
        <dbReference type="PROSITE" id="PS50846"/>
    </source>
</evidence>
<evidence type="ECO:0000256" key="8">
    <source>
        <dbReference type="ARBA" id="ARBA00022989"/>
    </source>
</evidence>
<evidence type="ECO:0000256" key="9">
    <source>
        <dbReference type="ARBA" id="ARBA00023136"/>
    </source>
</evidence>
<dbReference type="Gene3D" id="3.40.50.1000">
    <property type="entry name" value="HAD superfamily/HAD-like"/>
    <property type="match status" value="1"/>
</dbReference>
<keyword evidence="5 10" id="KW-0547">Nucleotide-binding</keyword>
<dbReference type="SUPFAM" id="SSF56784">
    <property type="entry name" value="HAD-like"/>
    <property type="match status" value="1"/>
</dbReference>
<evidence type="ECO:0000256" key="1">
    <source>
        <dbReference type="ARBA" id="ARBA00004141"/>
    </source>
</evidence>
<feature type="domain" description="HMA" evidence="11">
    <location>
        <begin position="205"/>
        <end position="270"/>
    </location>
</feature>
<feature type="transmembrane region" description="Helical" evidence="10">
    <location>
        <begin position="858"/>
        <end position="878"/>
    </location>
</feature>
<dbReference type="PRINTS" id="PR00119">
    <property type="entry name" value="CATATPASE"/>
</dbReference>
<dbReference type="InterPro" id="IPR023214">
    <property type="entry name" value="HAD_sf"/>
</dbReference>
<dbReference type="NCBIfam" id="TIGR01494">
    <property type="entry name" value="ATPase_P-type"/>
    <property type="match status" value="1"/>
</dbReference>
<dbReference type="InterPro" id="IPR001757">
    <property type="entry name" value="P_typ_ATPase"/>
</dbReference>
<evidence type="ECO:0000256" key="3">
    <source>
        <dbReference type="ARBA" id="ARBA00022692"/>
    </source>
</evidence>
<dbReference type="PROSITE" id="PS00154">
    <property type="entry name" value="ATPASE_E1_E2"/>
    <property type="match status" value="1"/>
</dbReference>
<evidence type="ECO:0000313" key="13">
    <source>
        <dbReference type="Proteomes" id="UP001491310"/>
    </source>
</evidence>
<organism evidence="12 13">
    <name type="scientific">Coccomyxa subellipsoidea</name>
    <dbReference type="NCBI Taxonomy" id="248742"/>
    <lineage>
        <taxon>Eukaryota</taxon>
        <taxon>Viridiplantae</taxon>
        <taxon>Chlorophyta</taxon>
        <taxon>core chlorophytes</taxon>
        <taxon>Trebouxiophyceae</taxon>
        <taxon>Trebouxiophyceae incertae sedis</taxon>
        <taxon>Coccomyxaceae</taxon>
        <taxon>Coccomyxa</taxon>
    </lineage>
</organism>
<name>A0ABR2Z4V7_9CHLO</name>
<evidence type="ECO:0000256" key="4">
    <source>
        <dbReference type="ARBA" id="ARBA00022723"/>
    </source>
</evidence>
<accession>A0ABR2Z4V7</accession>
<dbReference type="SUPFAM" id="SSF55008">
    <property type="entry name" value="HMA, heavy metal-associated domain"/>
    <property type="match status" value="1"/>
</dbReference>
<keyword evidence="9 10" id="KW-0472">Membrane</keyword>
<protein>
    <recommendedName>
        <fullName evidence="11">HMA domain-containing protein</fullName>
    </recommendedName>
</protein>
<dbReference type="Gene3D" id="3.30.70.100">
    <property type="match status" value="1"/>
</dbReference>
<dbReference type="InterPro" id="IPR023299">
    <property type="entry name" value="ATPase_P-typ_cyto_dom_N"/>
</dbReference>
<dbReference type="InterPro" id="IPR006121">
    <property type="entry name" value="HMA_dom"/>
</dbReference>
<dbReference type="InterPro" id="IPR036412">
    <property type="entry name" value="HAD-like_sf"/>
</dbReference>
<dbReference type="PANTHER" id="PTHR48085:SF5">
    <property type="entry name" value="CADMIUM_ZINC-TRANSPORTING ATPASE HMA4-RELATED"/>
    <property type="match status" value="1"/>
</dbReference>
<evidence type="ECO:0000256" key="6">
    <source>
        <dbReference type="ARBA" id="ARBA00022840"/>
    </source>
</evidence>
<dbReference type="InterPro" id="IPR027256">
    <property type="entry name" value="P-typ_ATPase_IB"/>
</dbReference>
<dbReference type="InterPro" id="IPR051014">
    <property type="entry name" value="Cation_Transport_ATPase_IB"/>
</dbReference>
<keyword evidence="3 10" id="KW-0812">Transmembrane</keyword>
<dbReference type="EMBL" id="JALJOT010000001">
    <property type="protein sequence ID" value="KAK9918995.1"/>
    <property type="molecule type" value="Genomic_DNA"/>
</dbReference>
<dbReference type="InterPro" id="IPR018303">
    <property type="entry name" value="ATPase_P-typ_P_site"/>
</dbReference>
<dbReference type="SFLD" id="SFLDF00027">
    <property type="entry name" value="p-type_atpase"/>
    <property type="match status" value="1"/>
</dbReference>
<evidence type="ECO:0000313" key="12">
    <source>
        <dbReference type="EMBL" id="KAK9918995.1"/>
    </source>
</evidence>
<feature type="transmembrane region" description="Helical" evidence="10">
    <location>
        <begin position="542"/>
        <end position="575"/>
    </location>
</feature>
<keyword evidence="7" id="KW-1278">Translocase</keyword>
<dbReference type="PROSITE" id="PS50846">
    <property type="entry name" value="HMA_2"/>
    <property type="match status" value="1"/>
</dbReference>
<dbReference type="SUPFAM" id="SSF81653">
    <property type="entry name" value="Calcium ATPase, transduction domain A"/>
    <property type="match status" value="1"/>
</dbReference>
<dbReference type="Gene3D" id="3.40.1110.10">
    <property type="entry name" value="Calcium-transporting ATPase, cytoplasmic domain N"/>
    <property type="match status" value="1"/>
</dbReference>
<dbReference type="NCBIfam" id="TIGR01525">
    <property type="entry name" value="ATPase-IB_hvy"/>
    <property type="match status" value="1"/>
</dbReference>
<comment type="similarity">
    <text evidence="2 10">Belongs to the cation transport ATPase (P-type) (TC 3.A.3) family. Type IB subfamily.</text>
</comment>
<feature type="transmembrane region" description="Helical" evidence="10">
    <location>
        <begin position="884"/>
        <end position="905"/>
    </location>
</feature>
<evidence type="ECO:0000256" key="10">
    <source>
        <dbReference type="RuleBase" id="RU362081"/>
    </source>
</evidence>
<reference evidence="12 13" key="1">
    <citation type="journal article" date="2024" name="Nat. Commun.">
        <title>Phylogenomics reveals the evolutionary origins of lichenization in chlorophyte algae.</title>
        <authorList>
            <person name="Puginier C."/>
            <person name="Libourel C."/>
            <person name="Otte J."/>
            <person name="Skaloud P."/>
            <person name="Haon M."/>
            <person name="Grisel S."/>
            <person name="Petersen M."/>
            <person name="Berrin J.G."/>
            <person name="Delaux P.M."/>
            <person name="Dal Grande F."/>
            <person name="Keller J."/>
        </authorList>
    </citation>
    <scope>NUCLEOTIDE SEQUENCE [LARGE SCALE GENOMIC DNA]</scope>
    <source>
        <strain evidence="12 13">SAG 216-7</strain>
    </source>
</reference>
<dbReference type="CDD" id="cd02079">
    <property type="entry name" value="P-type_ATPase_HM"/>
    <property type="match status" value="1"/>
</dbReference>
<dbReference type="Proteomes" id="UP001491310">
    <property type="component" value="Unassembled WGS sequence"/>
</dbReference>
<comment type="subcellular location">
    <subcellularLocation>
        <location evidence="1">Membrane</location>
        <topology evidence="1">Multi-pass membrane protein</topology>
    </subcellularLocation>
</comment>
<evidence type="ECO:0000256" key="5">
    <source>
        <dbReference type="ARBA" id="ARBA00022741"/>
    </source>
</evidence>
<sequence>MQDRRSNVFAFSVFEWTLLSEQVPSGLISLRSDSRMNLAALVCIEEGRVPPECCGTMACTHTVVDHSGHFGYLVDGQLYCRPDEHGPLIPHSLDLDQRCSVVKLPGHVHGPDCGHEVVAHGDHFDFLVGDELHHVPAGDVGGCCQRQCIAQYASGTVLHHGRLSVVRHRKKNSPEKPSRDDYAALVEMTSPPETGDQGADVSAITITKIYAGGICCPSETPLIMNILQPLPGVLEVEVAVVTKMVTVRHTGALLPAAAVAALNQARLDASLQAPRQQTKITGSWLPPWRVLVSALLLVISLFHYLHRPTHMEGFDYLKYVALGAVALEGPLVGLKAFLSLRKKVLDINALMFLAVVGAVALQDYVEGAAVLVLFGVAQWLEDRSSRAARDAISSVLALKPETAILADSGAEVPVDDVAVGALLLVRPGDKVPLDGLVTAGTSRLDQSMLTGESAPVKCGIGEEVFGGTVNCGDGALTVRATAAAADSTVARMARLVEEATSRQSPMETFVIRFAKWYTPIVVFACLCLALIPLAAHVTDPKWWVYLALQILVTACPCALVLSTPVTTVAALAAAAKQGVLIKGGQVLEALAAAKVVTLDKTGTLTEGRCRVVMTKALGGADEARMLSLAASAERTSSHPVASAIVGCAAARGVPVDLPVAACSSMPGQGIVAEVDGVAVAIGNARMLASRGIDRDEALVAATEAEWSAQGATVSWLAAGGALVGVVAVADAPRPEAAEAVRALHAAKLTVAMLTGDNAGAAKSVAAAAGLDASAVHAALLPEDKLSQVEAYRAKFGKVVHVGDGINDAPALAAADVGVAMGANGAAIAVEASDVALFSNDLRCLAPVVGLGRLARRKVIENITLSVATKVAVLVLAALGKFSLWAAVAVDVGTALLVIANGMTLLRWSGARDACAAKSGCRRAGANSGDGCCAKTGCGAPAAKSGCGAGAGSPPRSCSSPALLGASPGGCCHALASQKPGSLCKSPGKHCML</sequence>
<dbReference type="InterPro" id="IPR023298">
    <property type="entry name" value="ATPase_P-typ_TM_dom_sf"/>
</dbReference>
<dbReference type="PANTHER" id="PTHR48085">
    <property type="entry name" value="CADMIUM/ZINC-TRANSPORTING ATPASE HMA2-RELATED"/>
    <property type="match status" value="1"/>
</dbReference>
<evidence type="ECO:0000256" key="2">
    <source>
        <dbReference type="ARBA" id="ARBA00006024"/>
    </source>
</evidence>
<evidence type="ECO:0000256" key="7">
    <source>
        <dbReference type="ARBA" id="ARBA00022967"/>
    </source>
</evidence>
<dbReference type="InterPro" id="IPR036163">
    <property type="entry name" value="HMA_dom_sf"/>
</dbReference>
<comment type="caution">
    <text evidence="12">The sequence shown here is derived from an EMBL/GenBank/DDBJ whole genome shotgun (WGS) entry which is preliminary data.</text>
</comment>
<keyword evidence="4 10" id="KW-0479">Metal-binding</keyword>
<gene>
    <name evidence="12" type="ORF">WJX75_008559</name>
</gene>
<dbReference type="Pfam" id="PF00702">
    <property type="entry name" value="Hydrolase"/>
    <property type="match status" value="1"/>
</dbReference>
<keyword evidence="6 10" id="KW-0067">ATP-binding</keyword>
<feature type="transmembrane region" description="Helical" evidence="10">
    <location>
        <begin position="316"/>
        <end position="338"/>
    </location>
</feature>
<dbReference type="SFLD" id="SFLDS00003">
    <property type="entry name" value="Haloacid_Dehalogenase"/>
    <property type="match status" value="1"/>
</dbReference>
<dbReference type="SFLD" id="SFLDG00002">
    <property type="entry name" value="C1.7:_P-type_atpase_like"/>
    <property type="match status" value="1"/>
</dbReference>
<feature type="transmembrane region" description="Helical" evidence="10">
    <location>
        <begin position="284"/>
        <end position="304"/>
    </location>
</feature>
<dbReference type="InterPro" id="IPR008250">
    <property type="entry name" value="ATPase_P-typ_transduc_dom_A_sf"/>
</dbReference>
<dbReference type="InterPro" id="IPR059000">
    <property type="entry name" value="ATPase_P-type_domA"/>
</dbReference>
<dbReference type="InterPro" id="IPR044492">
    <property type="entry name" value="P_typ_ATPase_HD_dom"/>
</dbReference>
<dbReference type="Pfam" id="PF00122">
    <property type="entry name" value="E1-E2_ATPase"/>
    <property type="match status" value="1"/>
</dbReference>
<keyword evidence="8 10" id="KW-1133">Transmembrane helix</keyword>
<proteinExistence type="inferred from homology"/>
<keyword evidence="13" id="KW-1185">Reference proteome</keyword>
<feature type="transmembrane region" description="Helical" evidence="10">
    <location>
        <begin position="516"/>
        <end position="536"/>
    </location>
</feature>